<dbReference type="Pfam" id="PF01636">
    <property type="entry name" value="APH"/>
    <property type="match status" value="1"/>
</dbReference>
<accession>X0X3R6</accession>
<feature type="domain" description="Aminoglycoside phosphotransferase" evidence="1">
    <location>
        <begin position="30"/>
        <end position="195"/>
    </location>
</feature>
<name>X0X3R6_9ZZZZ</name>
<comment type="caution">
    <text evidence="2">The sequence shown here is derived from an EMBL/GenBank/DDBJ whole genome shotgun (WGS) entry which is preliminary data.</text>
</comment>
<feature type="non-terminal residue" evidence="2">
    <location>
        <position position="1"/>
    </location>
</feature>
<reference evidence="2" key="1">
    <citation type="journal article" date="2014" name="Front. Microbiol.">
        <title>High frequency of phylogenetically diverse reductive dehalogenase-homologous genes in deep subseafloor sedimentary metagenomes.</title>
        <authorList>
            <person name="Kawai M."/>
            <person name="Futagami T."/>
            <person name="Toyoda A."/>
            <person name="Takaki Y."/>
            <person name="Nishi S."/>
            <person name="Hori S."/>
            <person name="Arai W."/>
            <person name="Tsubouchi T."/>
            <person name="Morono Y."/>
            <person name="Uchiyama I."/>
            <person name="Ito T."/>
            <person name="Fujiyama A."/>
            <person name="Inagaki F."/>
            <person name="Takami H."/>
        </authorList>
    </citation>
    <scope>NUCLEOTIDE SEQUENCE</scope>
    <source>
        <strain evidence="2">Expedition CK06-06</strain>
    </source>
</reference>
<evidence type="ECO:0000313" key="2">
    <source>
        <dbReference type="EMBL" id="GAG30037.1"/>
    </source>
</evidence>
<sequence length="250" mass="28288">HRELMLYRSGLLDGLPDGIAAPHLLGVTEFPDDEPWMWFEDVAGEESIGWPVARFELAARHYGRLKGAFLDSSALAACPQLDRSGWFMKGVVQTFRQIPAVFEAFRTHPLTSELWDADLGKQVREFWDSREILVQALDRMPRTLCHGDSCIPNLMSRRRDDGRDQTVLIDWQYAGRSQMGPDIAGLIADSSLLPVRRKVAEPEEFTEMMLEAYLCGLRDSGQEESIRVARFGCLATLAYPWGLCVLLELD</sequence>
<dbReference type="Gene3D" id="3.90.1200.10">
    <property type="match status" value="1"/>
</dbReference>
<gene>
    <name evidence="2" type="ORF">S01H1_66344</name>
</gene>
<protein>
    <recommendedName>
        <fullName evidence="1">Aminoglycoside phosphotransferase domain-containing protein</fullName>
    </recommendedName>
</protein>
<dbReference type="SUPFAM" id="SSF56112">
    <property type="entry name" value="Protein kinase-like (PK-like)"/>
    <property type="match status" value="1"/>
</dbReference>
<dbReference type="InterPro" id="IPR011009">
    <property type="entry name" value="Kinase-like_dom_sf"/>
</dbReference>
<feature type="non-terminal residue" evidence="2">
    <location>
        <position position="250"/>
    </location>
</feature>
<organism evidence="2">
    <name type="scientific">marine sediment metagenome</name>
    <dbReference type="NCBI Taxonomy" id="412755"/>
    <lineage>
        <taxon>unclassified sequences</taxon>
        <taxon>metagenomes</taxon>
        <taxon>ecological metagenomes</taxon>
    </lineage>
</organism>
<evidence type="ECO:0000259" key="1">
    <source>
        <dbReference type="Pfam" id="PF01636"/>
    </source>
</evidence>
<dbReference type="InterPro" id="IPR002575">
    <property type="entry name" value="Aminoglycoside_PTrfase"/>
</dbReference>
<dbReference type="EMBL" id="BARS01043863">
    <property type="protein sequence ID" value="GAG30037.1"/>
    <property type="molecule type" value="Genomic_DNA"/>
</dbReference>
<dbReference type="AlphaFoldDB" id="X0X3R6"/>
<proteinExistence type="predicted"/>